<evidence type="ECO:0000313" key="3">
    <source>
        <dbReference type="Proteomes" id="UP000550707"/>
    </source>
</evidence>
<keyword evidence="3" id="KW-1185">Reference proteome</keyword>
<organism evidence="2 3">
    <name type="scientific">Molossus molossus</name>
    <name type="common">Pallas' mastiff bat</name>
    <name type="synonym">Vespertilio molossus</name>
    <dbReference type="NCBI Taxonomy" id="27622"/>
    <lineage>
        <taxon>Eukaryota</taxon>
        <taxon>Metazoa</taxon>
        <taxon>Chordata</taxon>
        <taxon>Craniata</taxon>
        <taxon>Vertebrata</taxon>
        <taxon>Euteleostomi</taxon>
        <taxon>Mammalia</taxon>
        <taxon>Eutheria</taxon>
        <taxon>Laurasiatheria</taxon>
        <taxon>Chiroptera</taxon>
        <taxon>Yangochiroptera</taxon>
        <taxon>Molossidae</taxon>
        <taxon>Molossus</taxon>
    </lineage>
</organism>
<dbReference type="EMBL" id="JACASF010000012">
    <property type="protein sequence ID" value="KAF6444159.1"/>
    <property type="molecule type" value="Genomic_DNA"/>
</dbReference>
<feature type="compositionally biased region" description="Polar residues" evidence="1">
    <location>
        <begin position="7"/>
        <end position="16"/>
    </location>
</feature>
<gene>
    <name evidence="2" type="ORF">HJG59_008474</name>
</gene>
<dbReference type="Proteomes" id="UP000550707">
    <property type="component" value="Unassembled WGS sequence"/>
</dbReference>
<reference evidence="2 3" key="1">
    <citation type="journal article" date="2020" name="Nature">
        <title>Six reference-quality genomes reveal evolution of bat adaptations.</title>
        <authorList>
            <person name="Jebb D."/>
            <person name="Huang Z."/>
            <person name="Pippel M."/>
            <person name="Hughes G.M."/>
            <person name="Lavrichenko K."/>
            <person name="Devanna P."/>
            <person name="Winkler S."/>
            <person name="Jermiin L.S."/>
            <person name="Skirmuntt E.C."/>
            <person name="Katzourakis A."/>
            <person name="Burkitt-Gray L."/>
            <person name="Ray D.A."/>
            <person name="Sullivan K.A.M."/>
            <person name="Roscito J.G."/>
            <person name="Kirilenko B.M."/>
            <person name="Davalos L.M."/>
            <person name="Corthals A.P."/>
            <person name="Power M.L."/>
            <person name="Jones G."/>
            <person name="Ransome R.D."/>
            <person name="Dechmann D.K.N."/>
            <person name="Locatelli A.G."/>
            <person name="Puechmaille S.J."/>
            <person name="Fedrigo O."/>
            <person name="Jarvis E.D."/>
            <person name="Hiller M."/>
            <person name="Vernes S.C."/>
            <person name="Myers E.W."/>
            <person name="Teeling E.C."/>
        </authorList>
    </citation>
    <scope>NUCLEOTIDE SEQUENCE [LARGE SCALE GENOMIC DNA]</scope>
    <source>
        <strain evidence="2">MMolMol1</strain>
        <tissue evidence="2">Muscle</tissue>
    </source>
</reference>
<evidence type="ECO:0000256" key="1">
    <source>
        <dbReference type="SAM" id="MobiDB-lite"/>
    </source>
</evidence>
<sequence>MEKRSGVKTSSISDNDPPQGLLASCRTMRQYISVVEIPQSVYVLGSPSTLPLPCRHHRCLPWKTATACTCFPAGPLRPGGRSNDYLRCLRTLGATENALPSVLIQPPTPHTASEHWKFSECHM</sequence>
<dbReference type="AlphaFoldDB" id="A0A7J8F9V6"/>
<protein>
    <submittedName>
        <fullName evidence="2">Uncharacterized protein</fullName>
    </submittedName>
</protein>
<evidence type="ECO:0000313" key="2">
    <source>
        <dbReference type="EMBL" id="KAF6444159.1"/>
    </source>
</evidence>
<comment type="caution">
    <text evidence="2">The sequence shown here is derived from an EMBL/GenBank/DDBJ whole genome shotgun (WGS) entry which is preliminary data.</text>
</comment>
<accession>A0A7J8F9V6</accession>
<name>A0A7J8F9V6_MOLMO</name>
<dbReference type="InParanoid" id="A0A7J8F9V6"/>
<proteinExistence type="predicted"/>
<feature type="region of interest" description="Disordered" evidence="1">
    <location>
        <begin position="1"/>
        <end position="21"/>
    </location>
</feature>